<dbReference type="NCBIfam" id="TIGR02252">
    <property type="entry name" value="DREG-2"/>
    <property type="match status" value="1"/>
</dbReference>
<dbReference type="RefSeq" id="XP_022110780.1">
    <property type="nucleotide sequence ID" value="XM_022255088.1"/>
</dbReference>
<dbReference type="Pfam" id="PF00702">
    <property type="entry name" value="Hydrolase"/>
    <property type="match status" value="1"/>
</dbReference>
<proteinExistence type="predicted"/>
<dbReference type="KEGG" id="aplc:110990211"/>
<dbReference type="AlphaFoldDB" id="A0A8B8A0A0"/>
<evidence type="ECO:0000313" key="3">
    <source>
        <dbReference type="RefSeq" id="XP_022110779.1"/>
    </source>
</evidence>
<dbReference type="InterPro" id="IPR036412">
    <property type="entry name" value="HAD-like_sf"/>
</dbReference>
<evidence type="ECO:0000313" key="4">
    <source>
        <dbReference type="RefSeq" id="XP_022110780.1"/>
    </source>
</evidence>
<dbReference type="RefSeq" id="XP_022110778.1">
    <property type="nucleotide sequence ID" value="XM_022255086.1"/>
</dbReference>
<dbReference type="Gene3D" id="1.10.150.720">
    <property type="entry name" value="Haloacid dehalogenase-like hydrolase"/>
    <property type="match status" value="1"/>
</dbReference>
<dbReference type="Gene3D" id="3.40.50.1000">
    <property type="entry name" value="HAD superfamily/HAD-like"/>
    <property type="match status" value="1"/>
</dbReference>
<dbReference type="GO" id="GO:0005634">
    <property type="term" value="C:nucleus"/>
    <property type="evidence" value="ECO:0007669"/>
    <property type="project" value="TreeGrafter"/>
</dbReference>
<dbReference type="SFLD" id="SFLDG01129">
    <property type="entry name" value="C1.5:_HAD__Beta-PGM__Phosphata"/>
    <property type="match status" value="1"/>
</dbReference>
<evidence type="ECO:0000313" key="6">
    <source>
        <dbReference type="RefSeq" id="XP_022110782.1"/>
    </source>
</evidence>
<dbReference type="InterPro" id="IPR011949">
    <property type="entry name" value="HAD-SF_hydro_IA_REG-2-like"/>
</dbReference>
<organism evidence="1 6">
    <name type="scientific">Acanthaster planci</name>
    <name type="common">Crown-of-thorns starfish</name>
    <dbReference type="NCBI Taxonomy" id="133434"/>
    <lineage>
        <taxon>Eukaryota</taxon>
        <taxon>Metazoa</taxon>
        <taxon>Echinodermata</taxon>
        <taxon>Eleutherozoa</taxon>
        <taxon>Asterozoa</taxon>
        <taxon>Asteroidea</taxon>
        <taxon>Valvatacea</taxon>
        <taxon>Valvatida</taxon>
        <taxon>Acanthasteridae</taxon>
        <taxon>Acanthaster</taxon>
    </lineage>
</organism>
<dbReference type="OrthoDB" id="444127at2759"/>
<dbReference type="InterPro" id="IPR044924">
    <property type="entry name" value="HAD-SF_hydro_IA_REG-2-like_cap"/>
</dbReference>
<reference evidence="2 3" key="1">
    <citation type="submission" date="2025-04" db="UniProtKB">
        <authorList>
            <consortium name="RefSeq"/>
        </authorList>
    </citation>
    <scope>IDENTIFICATION</scope>
</reference>
<dbReference type="NCBIfam" id="TIGR01549">
    <property type="entry name" value="HAD-SF-IA-v1"/>
    <property type="match status" value="1"/>
</dbReference>
<dbReference type="PANTHER" id="PTHR46191:SF2">
    <property type="entry name" value="HALOACID DEHALOGENASE-LIKE HYDROLASE DOMAIN-CONTAINING PROTEIN 3"/>
    <property type="match status" value="1"/>
</dbReference>
<dbReference type="OMA" id="KCVGIIS"/>
<dbReference type="InterPro" id="IPR051828">
    <property type="entry name" value="HAD-like_hydrolase_domain"/>
</dbReference>
<keyword evidence="1" id="KW-1185">Reference proteome</keyword>
<protein>
    <submittedName>
        <fullName evidence="2 3">Haloacid dehalogenase-like hydrolase domain-containing protein 3 isoform X1</fullName>
    </submittedName>
</protein>
<gene>
    <name evidence="2 3 4 5 6" type="primary">LOC110990211</name>
</gene>
<dbReference type="RefSeq" id="XP_022110782.1">
    <property type="nucleotide sequence ID" value="XM_022255090.1"/>
</dbReference>
<dbReference type="RefSeq" id="XP_022110781.1">
    <property type="nucleotide sequence ID" value="XM_022255089.1"/>
</dbReference>
<name>A0A8B8A0A0_ACAPL</name>
<accession>A0A8B8A0A0</accession>
<evidence type="ECO:0000313" key="2">
    <source>
        <dbReference type="RefSeq" id="XP_022110778.1"/>
    </source>
</evidence>
<dbReference type="GeneID" id="110990211"/>
<dbReference type="SFLD" id="SFLDS00003">
    <property type="entry name" value="Haloacid_Dehalogenase"/>
    <property type="match status" value="1"/>
</dbReference>
<dbReference type="SUPFAM" id="SSF56784">
    <property type="entry name" value="HAD-like"/>
    <property type="match status" value="1"/>
</dbReference>
<evidence type="ECO:0000313" key="1">
    <source>
        <dbReference type="Proteomes" id="UP000694845"/>
    </source>
</evidence>
<evidence type="ECO:0000313" key="5">
    <source>
        <dbReference type="RefSeq" id="XP_022110781.1"/>
    </source>
</evidence>
<dbReference type="PANTHER" id="PTHR46191">
    <property type="match status" value="1"/>
</dbReference>
<dbReference type="InterPro" id="IPR023214">
    <property type="entry name" value="HAD_sf"/>
</dbReference>
<dbReference type="InterPro" id="IPR006439">
    <property type="entry name" value="HAD-SF_hydro_IA"/>
</dbReference>
<sequence>MSTMLRYKVITLDIHNTLMRVNQSTGQQYSRVALQHGVTLDPLVIDKAFHNALKEQRAKHPNYGIHAGMSSSTWWCEVIRRTFVTCGYTDRETVSKIASTLYEDFKKPLTWFVFPEVKSSLTSLNRLGACLGVISNCDERLVDVLQAMNLANNFAFILLSVFTGHQKPGAEMFQMAMERLNVRPEECLHVGDNVQQDYEGARAVGMAAVVLDRDGSIADSNPSIPSDHFIPDLSKLESLVLKST</sequence>
<dbReference type="Proteomes" id="UP000694845">
    <property type="component" value="Unplaced"/>
</dbReference>
<dbReference type="RefSeq" id="XP_022110779.1">
    <property type="nucleotide sequence ID" value="XM_022255087.1"/>
</dbReference>